<proteinExistence type="inferred from homology"/>
<dbReference type="GO" id="GO:0020037">
    <property type="term" value="F:heme binding"/>
    <property type="evidence" value="ECO:0007669"/>
    <property type="project" value="InterPro"/>
</dbReference>
<evidence type="ECO:0000256" key="1">
    <source>
        <dbReference type="ARBA" id="ARBA00001971"/>
    </source>
</evidence>
<dbReference type="EMBL" id="FWFJ01000057">
    <property type="protein sequence ID" value="SLN73598.1"/>
    <property type="molecule type" value="Genomic_DNA"/>
</dbReference>
<dbReference type="PRINTS" id="PR00463">
    <property type="entry name" value="EP450I"/>
</dbReference>
<evidence type="ECO:0000256" key="8">
    <source>
        <dbReference type="PIRSR" id="PIRSR602401-1"/>
    </source>
</evidence>
<keyword evidence="6 8" id="KW-0408">Iron</keyword>
<keyword evidence="7 9" id="KW-0503">Monooxygenase</keyword>
<dbReference type="GO" id="GO:0005506">
    <property type="term" value="F:iron ion binding"/>
    <property type="evidence" value="ECO:0007669"/>
    <property type="project" value="InterPro"/>
</dbReference>
<dbReference type="PANTHER" id="PTHR24292">
    <property type="entry name" value="CYTOCHROME P450"/>
    <property type="match status" value="1"/>
</dbReference>
<dbReference type="PROSITE" id="PS00086">
    <property type="entry name" value="CYTOCHROME_P450"/>
    <property type="match status" value="1"/>
</dbReference>
<feature type="binding site" description="axial binding residue" evidence="8">
    <location>
        <position position="423"/>
    </location>
    <ligand>
        <name>heme</name>
        <dbReference type="ChEBI" id="CHEBI:30413"/>
    </ligand>
    <ligandPart>
        <name>Fe</name>
        <dbReference type="ChEBI" id="CHEBI:18248"/>
    </ligandPart>
</feature>
<evidence type="ECO:0000313" key="11">
    <source>
        <dbReference type="Proteomes" id="UP000194012"/>
    </source>
</evidence>
<reference evidence="11" key="1">
    <citation type="submission" date="2017-03" db="EMBL/GenBank/DDBJ databases">
        <authorList>
            <person name="Rodrigo-Torres L."/>
            <person name="Arahal R.D."/>
            <person name="Lucena T."/>
        </authorList>
    </citation>
    <scope>NUCLEOTIDE SEQUENCE [LARGE SCALE GENOMIC DNA]</scope>
    <source>
        <strain evidence="11">CECT 8370</strain>
    </source>
</reference>
<dbReference type="Gene3D" id="1.10.630.10">
    <property type="entry name" value="Cytochrome P450"/>
    <property type="match status" value="1"/>
</dbReference>
<dbReference type="InterPro" id="IPR036396">
    <property type="entry name" value="Cyt_P450_sf"/>
</dbReference>
<evidence type="ECO:0000256" key="2">
    <source>
        <dbReference type="ARBA" id="ARBA00010617"/>
    </source>
</evidence>
<dbReference type="Pfam" id="PF00067">
    <property type="entry name" value="p450"/>
    <property type="match status" value="1"/>
</dbReference>
<sequence length="475" mass="53504">MFESCNALIWGVEVKTKANGWQFGVGVMMTTPVSFEAVPIAAKLATKPVGLMEFARLAGRNMLEVIPIETSVETYVRGPLNIHYICDPEIITELLVGSGRHFPKAKFTKDIIGSAVGNGLILAEGEKWRKQRQRYSPLFAARNLPLLATHFSETGIEVADSLCEGHGIVDVTQMASASTITNISRVIFSGNEEVSAEEIRAGLKIYFEYISEISLFDLMRLPKWIPRRKWLRSKKPVRNMRVLARQVIENRREENRDIPQDFLDLMIAALDDDYEDIATTVDNLLTFVVAGHETSANALAWGYYLLALYPEVQTMIREEILSICPDGPVTFDDIQKMDLLRAHINETLRLYPSAAFFARDAAENLTIKGITFKKGDALFFPVYSLHRNEKLWKEPNLYRPGRFLTDKFPRGQFIPFGAGPRVCIGAQYAETEIMVLIASVLRKIEFSLTDVPIPRPVLTFTMRPEGPMILNATPV</sequence>
<dbReference type="GO" id="GO:0016705">
    <property type="term" value="F:oxidoreductase activity, acting on paired donors, with incorporation or reduction of molecular oxygen"/>
    <property type="evidence" value="ECO:0007669"/>
    <property type="project" value="InterPro"/>
</dbReference>
<evidence type="ECO:0000256" key="9">
    <source>
        <dbReference type="RuleBase" id="RU000461"/>
    </source>
</evidence>
<gene>
    <name evidence="10" type="primary">ptlI</name>
    <name evidence="10" type="ORF">ROG8370_03606</name>
</gene>
<accession>A0A1X7A908</accession>
<evidence type="ECO:0000256" key="6">
    <source>
        <dbReference type="ARBA" id="ARBA00023004"/>
    </source>
</evidence>
<keyword evidence="4 8" id="KW-0479">Metal-binding</keyword>
<evidence type="ECO:0000256" key="5">
    <source>
        <dbReference type="ARBA" id="ARBA00023002"/>
    </source>
</evidence>
<dbReference type="Proteomes" id="UP000194012">
    <property type="component" value="Unassembled WGS sequence"/>
</dbReference>
<evidence type="ECO:0000256" key="7">
    <source>
        <dbReference type="ARBA" id="ARBA00023033"/>
    </source>
</evidence>
<dbReference type="SUPFAM" id="SSF48264">
    <property type="entry name" value="Cytochrome P450"/>
    <property type="match status" value="1"/>
</dbReference>
<comment type="similarity">
    <text evidence="2 9">Belongs to the cytochrome P450 family.</text>
</comment>
<dbReference type="InterPro" id="IPR002401">
    <property type="entry name" value="Cyt_P450_E_grp-I"/>
</dbReference>
<dbReference type="InterPro" id="IPR001128">
    <property type="entry name" value="Cyt_P450"/>
</dbReference>
<dbReference type="PANTHER" id="PTHR24292:SF54">
    <property type="entry name" value="CYP9F3-RELATED"/>
    <property type="match status" value="1"/>
</dbReference>
<dbReference type="EC" id="1.14.13.133" evidence="10"/>
<dbReference type="PRINTS" id="PR00385">
    <property type="entry name" value="P450"/>
</dbReference>
<protein>
    <submittedName>
        <fullName evidence="10">Pentalenene oxygenase</fullName>
        <ecNumber evidence="10">1.14.13.133</ecNumber>
    </submittedName>
</protein>
<evidence type="ECO:0000256" key="4">
    <source>
        <dbReference type="ARBA" id="ARBA00022723"/>
    </source>
</evidence>
<keyword evidence="5 9" id="KW-0560">Oxidoreductase</keyword>
<name>A0A1X7A908_9RHOB</name>
<organism evidence="10 11">
    <name type="scientific">Roseovarius gaetbuli</name>
    <dbReference type="NCBI Taxonomy" id="1356575"/>
    <lineage>
        <taxon>Bacteria</taxon>
        <taxon>Pseudomonadati</taxon>
        <taxon>Pseudomonadota</taxon>
        <taxon>Alphaproteobacteria</taxon>
        <taxon>Rhodobacterales</taxon>
        <taxon>Roseobacteraceae</taxon>
        <taxon>Roseovarius</taxon>
    </lineage>
</organism>
<evidence type="ECO:0000256" key="3">
    <source>
        <dbReference type="ARBA" id="ARBA00022617"/>
    </source>
</evidence>
<evidence type="ECO:0000313" key="10">
    <source>
        <dbReference type="EMBL" id="SLN73598.1"/>
    </source>
</evidence>
<keyword evidence="11" id="KW-1185">Reference proteome</keyword>
<comment type="cofactor">
    <cofactor evidence="1 8">
        <name>heme</name>
        <dbReference type="ChEBI" id="CHEBI:30413"/>
    </cofactor>
</comment>
<dbReference type="InterPro" id="IPR050476">
    <property type="entry name" value="Insect_CytP450_Detox"/>
</dbReference>
<keyword evidence="3 8" id="KW-0349">Heme</keyword>
<dbReference type="AlphaFoldDB" id="A0A1X7A908"/>
<dbReference type="GO" id="GO:0004497">
    <property type="term" value="F:monooxygenase activity"/>
    <property type="evidence" value="ECO:0007669"/>
    <property type="project" value="UniProtKB-KW"/>
</dbReference>
<dbReference type="InterPro" id="IPR017972">
    <property type="entry name" value="Cyt_P450_CS"/>
</dbReference>